<dbReference type="GeneID" id="10228655"/>
<accession>F1D1J8</accession>
<keyword evidence="2" id="KW-1185">Reference proteome</keyword>
<dbReference type="EMBL" id="HQ641347">
    <property type="protein sequence ID" value="ADX87992.1"/>
    <property type="molecule type" value="Genomic_DNA"/>
</dbReference>
<dbReference type="RefSeq" id="YP_004251117.1">
    <property type="nucleotide sequence ID" value="NC_015157.1"/>
</dbReference>
<dbReference type="KEGG" id="vg:10228655"/>
<sequence>MLQNEDFFSEACLLLKEIHTFESIKHYCTESSVWCNEQIKLRRDLLQQLVNEVKDSEY</sequence>
<dbReference type="Proteomes" id="UP000007502">
    <property type="component" value="Segment"/>
</dbReference>
<evidence type="ECO:0000313" key="1">
    <source>
        <dbReference type="EMBL" id="ADX87992.1"/>
    </source>
</evidence>
<organism evidence="1 2">
    <name type="scientific">Vibrio phage ICP1</name>
    <dbReference type="NCBI Taxonomy" id="979525"/>
    <lineage>
        <taxon>Viruses</taxon>
        <taxon>Duplodnaviria</taxon>
        <taxon>Heunggongvirae</taxon>
        <taxon>Uroviricota</taxon>
        <taxon>Caudoviricetes</taxon>
        <taxon>Mohonavirus</taxon>
        <taxon>Mohonavirus ICP1</taxon>
    </lineage>
</organism>
<reference evidence="1 2" key="1">
    <citation type="journal article" date="2011" name="MBio">
        <title>Evidence of a dominant lineage of Vibrio cholerae-specific lytic bacteriophages shed by cholera patients over a 10-year period in Dhaka, Bangladesh.</title>
        <authorList>
            <person name="Seed K.D."/>
            <person name="Bodi K.L."/>
            <person name="Kropinski A.M."/>
            <person name="Ackermann H.W."/>
            <person name="Calderwood S.B."/>
            <person name="Qadri F."/>
            <person name="Camilli A."/>
        </authorList>
    </citation>
    <scope>NUCLEOTIDE SEQUENCE [LARGE SCALE GENOMIC DNA]</scope>
</reference>
<gene>
    <name evidence="1" type="primary">ORF175</name>
</gene>
<protein>
    <submittedName>
        <fullName evidence="1">Uncharacterized protein ORF175</fullName>
    </submittedName>
</protein>
<evidence type="ECO:0000313" key="2">
    <source>
        <dbReference type="Proteomes" id="UP000007502"/>
    </source>
</evidence>
<proteinExistence type="predicted"/>
<name>F1D1J8_9CAUD</name>